<accession>A0AAD0XP16</accession>
<protein>
    <submittedName>
        <fullName evidence="2">Poly-gamma-glutamate biosynthesis protein PgsC</fullName>
    </submittedName>
</protein>
<feature type="transmembrane region" description="Helical" evidence="1">
    <location>
        <begin position="74"/>
        <end position="93"/>
    </location>
</feature>
<proteinExistence type="predicted"/>
<feature type="transmembrane region" description="Helical" evidence="1">
    <location>
        <begin position="130"/>
        <end position="151"/>
    </location>
</feature>
<evidence type="ECO:0000313" key="3">
    <source>
        <dbReference type="Proteomes" id="UP000276407"/>
    </source>
</evidence>
<dbReference type="EMBL" id="CP033614">
    <property type="protein sequence ID" value="AYV54637.1"/>
    <property type="molecule type" value="Genomic_DNA"/>
</dbReference>
<sequence>MEIITLSIGVGILFGFLLWEKTGLYPGGWVVPGYVALFLFQPWVLGILVLSSILTIGIYKISEFYFLSFGQRKTVLILLLSILVSMILDYFAVSHFGYIRDFESKTISHIVPGLIALSAEKQGIPKTLSSIWICSILVRLFLIFVFGDVLLP</sequence>
<dbReference type="AlphaFoldDB" id="A0AAD0XP16"/>
<feature type="transmembrane region" description="Helical" evidence="1">
    <location>
        <begin position="34"/>
        <end position="62"/>
    </location>
</feature>
<dbReference type="KEGG" id="lkm:EFP84_03305"/>
<gene>
    <name evidence="2" type="primary">pgsC</name>
    <name evidence="2" type="ORF">EFP84_03305</name>
</gene>
<name>A0AAD0XP16_9LEPT</name>
<dbReference type="PRINTS" id="PR01759">
    <property type="entry name" value="CAPSULEPROTC"/>
</dbReference>
<evidence type="ECO:0000256" key="1">
    <source>
        <dbReference type="SAM" id="Phobius"/>
    </source>
</evidence>
<dbReference type="GO" id="GO:0016020">
    <property type="term" value="C:membrane"/>
    <property type="evidence" value="ECO:0007669"/>
    <property type="project" value="InterPro"/>
</dbReference>
<dbReference type="Pfam" id="PF14102">
    <property type="entry name" value="Caps_synth_CapC"/>
    <property type="match status" value="1"/>
</dbReference>
<dbReference type="Proteomes" id="UP000276407">
    <property type="component" value="Chromosome 1"/>
</dbReference>
<keyword evidence="1" id="KW-0472">Membrane</keyword>
<keyword evidence="1" id="KW-0812">Transmembrane</keyword>
<keyword evidence="1" id="KW-1133">Transmembrane helix</keyword>
<dbReference type="GO" id="GO:0045227">
    <property type="term" value="P:capsule polysaccharide biosynthetic process"/>
    <property type="evidence" value="ECO:0007669"/>
    <property type="project" value="InterPro"/>
</dbReference>
<organism evidence="2 3">
    <name type="scientific">Leptospira kmetyi</name>
    <dbReference type="NCBI Taxonomy" id="408139"/>
    <lineage>
        <taxon>Bacteria</taxon>
        <taxon>Pseudomonadati</taxon>
        <taxon>Spirochaetota</taxon>
        <taxon>Spirochaetia</taxon>
        <taxon>Leptospirales</taxon>
        <taxon>Leptospiraceae</taxon>
        <taxon>Leptospira</taxon>
    </lineage>
</organism>
<dbReference type="RefSeq" id="WP_123179144.1">
    <property type="nucleotide sequence ID" value="NZ_CP033614.1"/>
</dbReference>
<reference evidence="2 3" key="1">
    <citation type="submission" date="2018-11" db="EMBL/GenBank/DDBJ databases">
        <title>Complete genome sequence of Leptospira kmetyi isolate LS 001/16 from soil sample associated with a leptospirosis patient in Kelantan.</title>
        <authorList>
            <person name="Muhammad Yusoff F."/>
            <person name="Muhammad Yusoff S."/>
            <person name="Ahmad M.N."/>
            <person name="Yusof N.Y."/>
            <person name="Aziah I."/>
        </authorList>
    </citation>
    <scope>NUCLEOTIDE SEQUENCE [LARGE SCALE GENOMIC DNA]</scope>
    <source>
        <strain evidence="2 3">LS 001/16</strain>
    </source>
</reference>
<evidence type="ECO:0000313" key="2">
    <source>
        <dbReference type="EMBL" id="AYV54637.1"/>
    </source>
</evidence>
<dbReference type="NCBIfam" id="TIGR04011">
    <property type="entry name" value="poly_gGlu_PgsC"/>
    <property type="match status" value="1"/>
</dbReference>
<dbReference type="InterPro" id="IPR008338">
    <property type="entry name" value="Capsule_biosynth_CapC"/>
</dbReference>